<dbReference type="InterPro" id="IPR001878">
    <property type="entry name" value="Znf_CCHC"/>
</dbReference>
<dbReference type="InterPro" id="IPR010998">
    <property type="entry name" value="Integrase_recombinase_N"/>
</dbReference>
<feature type="region of interest" description="Disordered" evidence="4">
    <location>
        <begin position="1"/>
        <end position="23"/>
    </location>
</feature>
<gene>
    <name evidence="7" type="ORF">FSP39_005678</name>
</gene>
<dbReference type="GO" id="GO:0015074">
    <property type="term" value="P:DNA integration"/>
    <property type="evidence" value="ECO:0007669"/>
    <property type="project" value="InterPro"/>
</dbReference>
<dbReference type="Pfam" id="PF00589">
    <property type="entry name" value="Phage_integrase"/>
    <property type="match status" value="1"/>
</dbReference>
<evidence type="ECO:0000259" key="6">
    <source>
        <dbReference type="PROSITE" id="PS51898"/>
    </source>
</evidence>
<feature type="domain" description="Tyr recombinase" evidence="6">
    <location>
        <begin position="383"/>
        <end position="590"/>
    </location>
</feature>
<organism evidence="7 8">
    <name type="scientific">Pinctada imbricata</name>
    <name type="common">Atlantic pearl-oyster</name>
    <name type="synonym">Pinctada martensii</name>
    <dbReference type="NCBI Taxonomy" id="66713"/>
    <lineage>
        <taxon>Eukaryota</taxon>
        <taxon>Metazoa</taxon>
        <taxon>Spiralia</taxon>
        <taxon>Lophotrochozoa</taxon>
        <taxon>Mollusca</taxon>
        <taxon>Bivalvia</taxon>
        <taxon>Autobranchia</taxon>
        <taxon>Pteriomorphia</taxon>
        <taxon>Pterioida</taxon>
        <taxon>Pterioidea</taxon>
        <taxon>Pteriidae</taxon>
        <taxon>Pinctada</taxon>
    </lineage>
</organism>
<keyword evidence="8" id="KW-1185">Reference proteome</keyword>
<evidence type="ECO:0000313" key="7">
    <source>
        <dbReference type="EMBL" id="KAK3101703.1"/>
    </source>
</evidence>
<dbReference type="Proteomes" id="UP001186944">
    <property type="component" value="Unassembled WGS sequence"/>
</dbReference>
<dbReference type="PANTHER" id="PTHR34605">
    <property type="entry name" value="PHAGE_INTEGRASE DOMAIN-CONTAINING PROTEIN"/>
    <property type="match status" value="1"/>
</dbReference>
<evidence type="ECO:0008006" key="9">
    <source>
        <dbReference type="Google" id="ProtNLM"/>
    </source>
</evidence>
<dbReference type="InterPro" id="IPR002104">
    <property type="entry name" value="Integrase_catalytic"/>
</dbReference>
<dbReference type="SMART" id="SM00343">
    <property type="entry name" value="ZnF_C2HC"/>
    <property type="match status" value="1"/>
</dbReference>
<evidence type="ECO:0000313" key="8">
    <source>
        <dbReference type="Proteomes" id="UP001186944"/>
    </source>
</evidence>
<name>A0AA89C6P1_PINIB</name>
<dbReference type="PROSITE" id="PS50158">
    <property type="entry name" value="ZF_CCHC"/>
    <property type="match status" value="1"/>
</dbReference>
<keyword evidence="1" id="KW-0238">DNA-binding</keyword>
<dbReference type="SUPFAM" id="SSF56349">
    <property type="entry name" value="DNA breaking-rejoining enzymes"/>
    <property type="match status" value="1"/>
</dbReference>
<dbReference type="InterPro" id="IPR036875">
    <property type="entry name" value="Znf_CCHC_sf"/>
</dbReference>
<dbReference type="GO" id="GO:0006310">
    <property type="term" value="P:DNA recombination"/>
    <property type="evidence" value="ECO:0007669"/>
    <property type="project" value="UniProtKB-KW"/>
</dbReference>
<protein>
    <recommendedName>
        <fullName evidence="9">CCHC-type domain-containing protein</fullName>
    </recommendedName>
</protein>
<comment type="caution">
    <text evidence="7">The sequence shown here is derived from an EMBL/GenBank/DDBJ whole genome shotgun (WGS) entry which is preliminary data.</text>
</comment>
<evidence type="ECO:0000256" key="2">
    <source>
        <dbReference type="ARBA" id="ARBA00023172"/>
    </source>
</evidence>
<dbReference type="Gene3D" id="1.10.150.130">
    <property type="match status" value="1"/>
</dbReference>
<dbReference type="GO" id="GO:0008270">
    <property type="term" value="F:zinc ion binding"/>
    <property type="evidence" value="ECO:0007669"/>
    <property type="project" value="UniProtKB-KW"/>
</dbReference>
<dbReference type="Gene3D" id="1.10.443.10">
    <property type="entry name" value="Intergrase catalytic core"/>
    <property type="match status" value="1"/>
</dbReference>
<feature type="compositionally biased region" description="Acidic residues" evidence="4">
    <location>
        <begin position="1"/>
        <end position="10"/>
    </location>
</feature>
<sequence>MDCPMEEENSDIPPSRSTEGRASGSSIDLVDAVCLFKSIVQKQFENFSGQLKSEQEVFSKKLKENDLTKLKSEGNKIQFEFNGQILDGLDKLEARAFENKDSKAVSIIADLRKLLQTRNKHIRIADSSPAGWKTVQEYKSSEIADDSDDDKKIRSAENRALKQKTKSRVHPYRKNAYAYPSTPSAAAGSANLLPVQPFLTPGNQLFRPKGPRRQPQPFDICYNCFETGHWKSRCPNAAQTTSKPSHYFIFITHFSAIFTVGRWKDINVPKDQQLAELTSQIPEYCLKSRADSTQKQYRYAFNEFCKWCTSFSCKVNSLPASDTSVSSYIIHLAKVSKSSSKIQAATHAISWAHKLAGLTDPCESSLVKLVKEGTLRDTCHPVTKKEPITPDHLHKIINVYANNKSSLADLRIACMCLISFAGFLRFSELANLKMRNIHITDSYMILEIEKSKTDRYHEGTKVFVARTNSDLCPVSLLERYILLSDLKGMSDMFVFRALTFCKKSKSYTLRSQNRPISYTRAREIVLSAFGSIGLDSSKFGLHSLRSGGATAAANAGIGDRIFKKHGRWRSESAKDGYVHESINEKLQVSKNLGL</sequence>
<evidence type="ECO:0000256" key="4">
    <source>
        <dbReference type="SAM" id="MobiDB-lite"/>
    </source>
</evidence>
<dbReference type="PROSITE" id="PS51898">
    <property type="entry name" value="TYR_RECOMBINASE"/>
    <property type="match status" value="1"/>
</dbReference>
<evidence type="ECO:0000259" key="5">
    <source>
        <dbReference type="PROSITE" id="PS50158"/>
    </source>
</evidence>
<dbReference type="SUPFAM" id="SSF47823">
    <property type="entry name" value="lambda integrase-like, N-terminal domain"/>
    <property type="match status" value="1"/>
</dbReference>
<dbReference type="InterPro" id="IPR052925">
    <property type="entry name" value="Phage_Integrase-like_Recomb"/>
</dbReference>
<accession>A0AA89C6P1</accession>
<keyword evidence="3" id="KW-0862">Zinc</keyword>
<keyword evidence="3" id="KW-0863">Zinc-finger</keyword>
<keyword evidence="2" id="KW-0233">DNA recombination</keyword>
<dbReference type="InterPro" id="IPR011010">
    <property type="entry name" value="DNA_brk_join_enz"/>
</dbReference>
<feature type="domain" description="CCHC-type" evidence="5">
    <location>
        <begin position="221"/>
        <end position="236"/>
    </location>
</feature>
<evidence type="ECO:0000256" key="1">
    <source>
        <dbReference type="ARBA" id="ARBA00023125"/>
    </source>
</evidence>
<proteinExistence type="predicted"/>
<dbReference type="SUPFAM" id="SSF57756">
    <property type="entry name" value="Retrovirus zinc finger-like domains"/>
    <property type="match status" value="1"/>
</dbReference>
<evidence type="ECO:0000256" key="3">
    <source>
        <dbReference type="PROSITE-ProRule" id="PRU00047"/>
    </source>
</evidence>
<dbReference type="EMBL" id="VSWD01000005">
    <property type="protein sequence ID" value="KAK3101703.1"/>
    <property type="molecule type" value="Genomic_DNA"/>
</dbReference>
<dbReference type="AlphaFoldDB" id="A0AA89C6P1"/>
<keyword evidence="3" id="KW-0479">Metal-binding</keyword>
<dbReference type="Pfam" id="PF00098">
    <property type="entry name" value="zf-CCHC"/>
    <property type="match status" value="1"/>
</dbReference>
<dbReference type="PANTHER" id="PTHR34605:SF6">
    <property type="entry name" value="TYR RECOMBINASE DOMAIN-CONTAINING PROTEIN"/>
    <property type="match status" value="1"/>
</dbReference>
<dbReference type="Gene3D" id="4.10.60.10">
    <property type="entry name" value="Zinc finger, CCHC-type"/>
    <property type="match status" value="1"/>
</dbReference>
<dbReference type="InterPro" id="IPR013762">
    <property type="entry name" value="Integrase-like_cat_sf"/>
</dbReference>
<reference evidence="7" key="1">
    <citation type="submission" date="2019-08" db="EMBL/GenBank/DDBJ databases">
        <title>The improved chromosome-level genome for the pearl oyster Pinctada fucata martensii using PacBio sequencing and Hi-C.</title>
        <authorList>
            <person name="Zheng Z."/>
        </authorList>
    </citation>
    <scope>NUCLEOTIDE SEQUENCE</scope>
    <source>
        <strain evidence="7">ZZ-2019</strain>
        <tissue evidence="7">Adductor muscle</tissue>
    </source>
</reference>
<dbReference type="GO" id="GO:0003677">
    <property type="term" value="F:DNA binding"/>
    <property type="evidence" value="ECO:0007669"/>
    <property type="project" value="UniProtKB-KW"/>
</dbReference>